<protein>
    <recommendedName>
        <fullName evidence="4">SWIM-type domain-containing protein</fullName>
    </recommendedName>
</protein>
<feature type="region of interest" description="Disordered" evidence="1">
    <location>
        <begin position="172"/>
        <end position="198"/>
    </location>
</feature>
<proteinExistence type="predicted"/>
<dbReference type="Proteomes" id="UP000030762">
    <property type="component" value="Unassembled WGS sequence"/>
</dbReference>
<evidence type="ECO:0000313" key="2">
    <source>
        <dbReference type="EMBL" id="EQC27221.1"/>
    </source>
</evidence>
<dbReference type="RefSeq" id="XP_008619320.1">
    <property type="nucleotide sequence ID" value="XM_008621098.1"/>
</dbReference>
<name>T0PY94_SAPDV</name>
<dbReference type="EMBL" id="JH767212">
    <property type="protein sequence ID" value="EQC27221.1"/>
    <property type="molecule type" value="Genomic_DNA"/>
</dbReference>
<evidence type="ECO:0008006" key="4">
    <source>
        <dbReference type="Google" id="ProtNLM"/>
    </source>
</evidence>
<reference evidence="2 3" key="1">
    <citation type="submission" date="2012-04" db="EMBL/GenBank/DDBJ databases">
        <title>The Genome Sequence of Saprolegnia declina VS20.</title>
        <authorList>
            <consortium name="The Broad Institute Genome Sequencing Platform"/>
            <person name="Russ C."/>
            <person name="Nusbaum C."/>
            <person name="Tyler B."/>
            <person name="van West P."/>
            <person name="Dieguez-Uribeondo J."/>
            <person name="de Bruijn I."/>
            <person name="Tripathy S."/>
            <person name="Jiang R."/>
            <person name="Young S.K."/>
            <person name="Zeng Q."/>
            <person name="Gargeya S."/>
            <person name="Fitzgerald M."/>
            <person name="Haas B."/>
            <person name="Abouelleil A."/>
            <person name="Alvarado L."/>
            <person name="Arachchi H.M."/>
            <person name="Berlin A."/>
            <person name="Chapman S.B."/>
            <person name="Goldberg J."/>
            <person name="Griggs A."/>
            <person name="Gujja S."/>
            <person name="Hansen M."/>
            <person name="Howarth C."/>
            <person name="Imamovic A."/>
            <person name="Larimer J."/>
            <person name="McCowen C."/>
            <person name="Montmayeur A."/>
            <person name="Murphy C."/>
            <person name="Neiman D."/>
            <person name="Pearson M."/>
            <person name="Priest M."/>
            <person name="Roberts A."/>
            <person name="Saif S."/>
            <person name="Shea T."/>
            <person name="Sisk P."/>
            <person name="Sykes S."/>
            <person name="Wortman J."/>
            <person name="Nusbaum C."/>
            <person name="Birren B."/>
        </authorList>
    </citation>
    <scope>NUCLEOTIDE SEQUENCE [LARGE SCALE GENOMIC DNA]</scope>
    <source>
        <strain evidence="2 3">VS20</strain>
    </source>
</reference>
<organism evidence="2 3">
    <name type="scientific">Saprolegnia diclina (strain VS20)</name>
    <dbReference type="NCBI Taxonomy" id="1156394"/>
    <lineage>
        <taxon>Eukaryota</taxon>
        <taxon>Sar</taxon>
        <taxon>Stramenopiles</taxon>
        <taxon>Oomycota</taxon>
        <taxon>Saprolegniomycetes</taxon>
        <taxon>Saprolegniales</taxon>
        <taxon>Saprolegniaceae</taxon>
        <taxon>Saprolegnia</taxon>
    </lineage>
</organism>
<gene>
    <name evidence="2" type="ORF">SDRG_14938</name>
</gene>
<dbReference type="VEuPathDB" id="FungiDB:SDRG_14938"/>
<accession>T0PY94</accession>
<keyword evidence="3" id="KW-1185">Reference proteome</keyword>
<feature type="compositionally biased region" description="Basic residues" evidence="1">
    <location>
        <begin position="185"/>
        <end position="198"/>
    </location>
</feature>
<evidence type="ECO:0000256" key="1">
    <source>
        <dbReference type="SAM" id="MobiDB-lite"/>
    </source>
</evidence>
<dbReference type="InParanoid" id="T0PY94"/>
<sequence length="198" mass="22332">MPLPHQKTKTYSNLCSGALCAEVVKAAMAIVASSRNYMAWVEGDKMLGYIFNSSEYRIDKSGAATEEMTVTKTRVRRYNASLRGELDRLNAIGDIRKLYLSLYRVRVDETVTLDAMNSVAHWSVEQIRKITSKFSCECEGHFKNGSFCSHIVARFRKDINLKAALTAIPVRKTPEKPAKMATASPRRRGVRSSPRRRP</sequence>
<evidence type="ECO:0000313" key="3">
    <source>
        <dbReference type="Proteomes" id="UP000030762"/>
    </source>
</evidence>
<dbReference type="OMA" id="SCECEGH"/>
<dbReference type="AlphaFoldDB" id="T0PY94"/>
<dbReference type="GeneID" id="19955665"/>